<accession>A0A0B7C208</accession>
<protein>
    <submittedName>
        <fullName evidence="2">Uncharacterized protein</fullName>
    </submittedName>
</protein>
<feature type="compositionally biased region" description="Polar residues" evidence="1">
    <location>
        <begin position="109"/>
        <end position="138"/>
    </location>
</feature>
<reference evidence="2" key="1">
    <citation type="submission" date="2014-12" db="EMBL/GenBank/DDBJ databases">
        <title>Insight into the proteome of Arion vulgaris.</title>
        <authorList>
            <person name="Aradska J."/>
            <person name="Bulat T."/>
            <person name="Smidak R."/>
            <person name="Sarate P."/>
            <person name="Gangsoo J."/>
            <person name="Sialana F."/>
            <person name="Bilban M."/>
            <person name="Lubec G."/>
        </authorList>
    </citation>
    <scope>NUCLEOTIDE SEQUENCE</scope>
    <source>
        <tissue evidence="2">Skin</tissue>
    </source>
</reference>
<dbReference type="EMBL" id="HACG01051569">
    <property type="protein sequence ID" value="CEK98440.1"/>
    <property type="molecule type" value="Transcribed_RNA"/>
</dbReference>
<evidence type="ECO:0000313" key="2">
    <source>
        <dbReference type="EMBL" id="CEK98440.1"/>
    </source>
</evidence>
<sequence length="195" mass="22535">YYSFTNDDCASDVRPRKGLHSPRTTKCTLNHCHMENECYSLHNFDESKKQFWSRRQPKIIFRMKRDPELKKQICADNAHCPNSHLQFKWDGDEDDTDQCAMESDLSRPDSITSFTTSQDIKSPTESAENNDNSSSLSKVQVDKCPMKQTRSPRQFRHSPCGLTIRSRKVRKVRLKMIDTSLQFDLVSPSSTPPKS</sequence>
<proteinExistence type="predicted"/>
<evidence type="ECO:0000256" key="1">
    <source>
        <dbReference type="SAM" id="MobiDB-lite"/>
    </source>
</evidence>
<gene>
    <name evidence="2" type="primary">ORF218715</name>
</gene>
<dbReference type="AlphaFoldDB" id="A0A0B7C208"/>
<feature type="non-terminal residue" evidence="2">
    <location>
        <position position="1"/>
    </location>
</feature>
<feature type="region of interest" description="Disordered" evidence="1">
    <location>
        <begin position="95"/>
        <end position="162"/>
    </location>
</feature>
<name>A0A0B7C208_9EUPU</name>
<organism evidence="2">
    <name type="scientific">Arion vulgaris</name>
    <dbReference type="NCBI Taxonomy" id="1028688"/>
    <lineage>
        <taxon>Eukaryota</taxon>
        <taxon>Metazoa</taxon>
        <taxon>Spiralia</taxon>
        <taxon>Lophotrochozoa</taxon>
        <taxon>Mollusca</taxon>
        <taxon>Gastropoda</taxon>
        <taxon>Heterobranchia</taxon>
        <taxon>Euthyneura</taxon>
        <taxon>Panpulmonata</taxon>
        <taxon>Eupulmonata</taxon>
        <taxon>Stylommatophora</taxon>
        <taxon>Helicina</taxon>
        <taxon>Arionoidea</taxon>
        <taxon>Arionidae</taxon>
        <taxon>Arion</taxon>
    </lineage>
</organism>